<dbReference type="RefSeq" id="WP_213808795.1">
    <property type="nucleotide sequence ID" value="NZ_JAAMFK010000003.1"/>
</dbReference>
<name>A0ABS5QZ92_9LACO</name>
<organism evidence="1 2">
    <name type="scientific">Fructobacillus broussonetiae</name>
    <dbReference type="NCBI Taxonomy" id="2713173"/>
    <lineage>
        <taxon>Bacteria</taxon>
        <taxon>Bacillati</taxon>
        <taxon>Bacillota</taxon>
        <taxon>Bacilli</taxon>
        <taxon>Lactobacillales</taxon>
        <taxon>Lactobacillaceae</taxon>
        <taxon>Fructobacillus</taxon>
    </lineage>
</organism>
<evidence type="ECO:0000313" key="2">
    <source>
        <dbReference type="Proteomes" id="UP001519504"/>
    </source>
</evidence>
<keyword evidence="2" id="KW-1185">Reference proteome</keyword>
<evidence type="ECO:0000313" key="1">
    <source>
        <dbReference type="EMBL" id="MBS9338509.1"/>
    </source>
</evidence>
<sequence length="145" mass="16237">MAKFNPKQMEYYVTTLQDVLTKTQETADHVSPFFVKLNDAKEAGKLADMDKAAFVEIKAEFDDAVSNYQENAKTLAGLQVPVRFLGVHKTLAKAYQDYANATEMMADSLNEKDQTINEANFKQSEEDQATFLNKIQAQVAKIFGA</sequence>
<reference evidence="1 2" key="1">
    <citation type="submission" date="2020-02" db="EMBL/GenBank/DDBJ databases">
        <title>Fructobacillus sp. isolated from paper mulberry of Taiwan.</title>
        <authorList>
            <person name="Lin S.-T."/>
        </authorList>
    </citation>
    <scope>NUCLEOTIDE SEQUENCE [LARGE SCALE GENOMIC DNA]</scope>
    <source>
        <strain evidence="1 2">M2-14</strain>
    </source>
</reference>
<comment type="caution">
    <text evidence="1">The sequence shown here is derived from an EMBL/GenBank/DDBJ whole genome shotgun (WGS) entry which is preliminary data.</text>
</comment>
<dbReference type="Proteomes" id="UP001519504">
    <property type="component" value="Unassembled WGS sequence"/>
</dbReference>
<dbReference type="EMBL" id="JAAMFK010000003">
    <property type="protein sequence ID" value="MBS9338509.1"/>
    <property type="molecule type" value="Genomic_DNA"/>
</dbReference>
<accession>A0ABS5QZ92</accession>
<protein>
    <submittedName>
        <fullName evidence="1">Chemotaxis protein</fullName>
    </submittedName>
</protein>
<gene>
    <name evidence="1" type="ORF">G6R29_02510</name>
</gene>
<proteinExistence type="predicted"/>